<evidence type="ECO:0000256" key="1">
    <source>
        <dbReference type="ARBA" id="ARBA00010333"/>
    </source>
</evidence>
<reference evidence="5 6" key="1">
    <citation type="submission" date="2019-11" db="EMBL/GenBank/DDBJ databases">
        <title>Pseudomonas flavidum sp. nov., isolated from Baiyang Lake.</title>
        <authorList>
            <person name="Zhao Y."/>
        </authorList>
    </citation>
    <scope>NUCLEOTIDE SEQUENCE [LARGE SCALE GENOMIC DNA]</scope>
    <source>
        <strain evidence="6">R-22-3 w-18</strain>
    </source>
</reference>
<keyword evidence="6" id="KW-1185">Reference proteome</keyword>
<evidence type="ECO:0000256" key="3">
    <source>
        <dbReference type="SAM" id="SignalP"/>
    </source>
</evidence>
<dbReference type="SMART" id="SM00062">
    <property type="entry name" value="PBPb"/>
    <property type="match status" value="1"/>
</dbReference>
<dbReference type="Gene3D" id="3.40.190.10">
    <property type="entry name" value="Periplasmic binding protein-like II"/>
    <property type="match status" value="2"/>
</dbReference>
<dbReference type="AlphaFoldDB" id="A0A6I4KQV1"/>
<name>A0A6I4KQV1_9PSED</name>
<keyword evidence="2 3" id="KW-0732">Signal</keyword>
<feature type="signal peptide" evidence="3">
    <location>
        <begin position="1"/>
        <end position="35"/>
    </location>
</feature>
<comment type="similarity">
    <text evidence="1">Belongs to the bacterial solute-binding protein 3 family.</text>
</comment>
<evidence type="ECO:0000256" key="2">
    <source>
        <dbReference type="ARBA" id="ARBA00022729"/>
    </source>
</evidence>
<feature type="domain" description="Solute-binding protein family 3/N-terminal" evidence="4">
    <location>
        <begin position="37"/>
        <end position="260"/>
    </location>
</feature>
<gene>
    <name evidence="5" type="ORF">GJV18_03815</name>
</gene>
<evidence type="ECO:0000259" key="4">
    <source>
        <dbReference type="SMART" id="SM00062"/>
    </source>
</evidence>
<evidence type="ECO:0000313" key="5">
    <source>
        <dbReference type="EMBL" id="MVW74437.1"/>
    </source>
</evidence>
<dbReference type="PANTHER" id="PTHR35936">
    <property type="entry name" value="MEMBRANE-BOUND LYTIC MUREIN TRANSGLYCOSYLASE F"/>
    <property type="match status" value="1"/>
</dbReference>
<organism evidence="5 6">
    <name type="scientific">Pseudomonas xionganensis</name>
    <dbReference type="NCBI Taxonomy" id="2654845"/>
    <lineage>
        <taxon>Bacteria</taxon>
        <taxon>Pseudomonadati</taxon>
        <taxon>Pseudomonadota</taxon>
        <taxon>Gammaproteobacteria</taxon>
        <taxon>Pseudomonadales</taxon>
        <taxon>Pseudomonadaceae</taxon>
        <taxon>Pseudomonas</taxon>
    </lineage>
</organism>
<sequence length="273" mass="30463">MAGYDDLLPPCRGPSMMSKLAALLLALSVWLPAQAQPLRVCTNEWPPYTLLEDGQVRGIDADLLTLALDNLGIAHEMTLEPWRRCLRKMQDGQLDILLDAFYNEERARQMRFPSEPMAENAMVLFYATARPHKVDSVAELTGLRVGTEPGYAYGDASFAEGTHFIREDAPSLEANFGKLLLGRVDLVITDRAVGLYTARLLGMQEAIDYNRKPLYSDRVYAAFSRKPDVAALVPRFEAELKRIKAGPDYARILQRYHQPVAESTAGQTETSAD</sequence>
<accession>A0A6I4KQV1</accession>
<feature type="chain" id="PRO_5026009675" evidence="3">
    <location>
        <begin position="36"/>
        <end position="273"/>
    </location>
</feature>
<dbReference type="Pfam" id="PF00497">
    <property type="entry name" value="SBP_bac_3"/>
    <property type="match status" value="1"/>
</dbReference>
<dbReference type="Proteomes" id="UP000429555">
    <property type="component" value="Unassembled WGS sequence"/>
</dbReference>
<dbReference type="SUPFAM" id="SSF53850">
    <property type="entry name" value="Periplasmic binding protein-like II"/>
    <property type="match status" value="1"/>
</dbReference>
<dbReference type="PANTHER" id="PTHR35936:SF25">
    <property type="entry name" value="ABC TRANSPORTER SUBSTRATE-BINDING PROTEIN"/>
    <property type="match status" value="1"/>
</dbReference>
<evidence type="ECO:0000313" key="6">
    <source>
        <dbReference type="Proteomes" id="UP000429555"/>
    </source>
</evidence>
<dbReference type="InterPro" id="IPR001638">
    <property type="entry name" value="Solute-binding_3/MltF_N"/>
</dbReference>
<proteinExistence type="inferred from homology"/>
<comment type="caution">
    <text evidence="5">The sequence shown here is derived from an EMBL/GenBank/DDBJ whole genome shotgun (WGS) entry which is preliminary data.</text>
</comment>
<protein>
    <submittedName>
        <fullName evidence="5">Transporter substrate-binding domain-containing protein</fullName>
    </submittedName>
</protein>
<dbReference type="EMBL" id="WKJZ01000001">
    <property type="protein sequence ID" value="MVW74437.1"/>
    <property type="molecule type" value="Genomic_DNA"/>
</dbReference>